<name>A0A1R1YQ22_9FUNG</name>
<keyword evidence="3" id="KW-1185">Reference proteome</keyword>
<protein>
    <submittedName>
        <fullName evidence="2">Uncharacterized protein</fullName>
    </submittedName>
</protein>
<organism evidence="2 3">
    <name type="scientific">Smittium culicis</name>
    <dbReference type="NCBI Taxonomy" id="133412"/>
    <lineage>
        <taxon>Eukaryota</taxon>
        <taxon>Fungi</taxon>
        <taxon>Fungi incertae sedis</taxon>
        <taxon>Zoopagomycota</taxon>
        <taxon>Kickxellomycotina</taxon>
        <taxon>Harpellomycetes</taxon>
        <taxon>Harpellales</taxon>
        <taxon>Legeriomycetaceae</taxon>
        <taxon>Smittium</taxon>
    </lineage>
</organism>
<comment type="caution">
    <text evidence="2">The sequence shown here is derived from an EMBL/GenBank/DDBJ whole genome shotgun (WGS) entry which is preliminary data.</text>
</comment>
<dbReference type="Proteomes" id="UP000187429">
    <property type="component" value="Unassembled WGS sequence"/>
</dbReference>
<accession>A0A1R1YQ22</accession>
<gene>
    <name evidence="2" type="ORF">AYI69_g1527</name>
</gene>
<proteinExistence type="predicted"/>
<sequence>MKLFRFSKLCQVDYNEIRAGGLYYCYLDIFGFGGRRGHGDHGGHGSRRGGHKRGRGKRNGAENPISSAVLQLFYSRQVILFVII</sequence>
<evidence type="ECO:0000313" key="2">
    <source>
        <dbReference type="EMBL" id="OMJ28983.1"/>
    </source>
</evidence>
<evidence type="ECO:0000256" key="1">
    <source>
        <dbReference type="SAM" id="MobiDB-lite"/>
    </source>
</evidence>
<reference evidence="3" key="1">
    <citation type="submission" date="2017-01" db="EMBL/GenBank/DDBJ databases">
        <authorList>
            <person name="Wang Y."/>
            <person name="White M."/>
            <person name="Kvist S."/>
            <person name="Moncalvo J.-M."/>
        </authorList>
    </citation>
    <scope>NUCLEOTIDE SEQUENCE [LARGE SCALE GENOMIC DNA]</scope>
    <source>
        <strain evidence="3">ID-206-W2</strain>
    </source>
</reference>
<evidence type="ECO:0000313" key="3">
    <source>
        <dbReference type="Proteomes" id="UP000187429"/>
    </source>
</evidence>
<feature type="region of interest" description="Disordered" evidence="1">
    <location>
        <begin position="38"/>
        <end position="62"/>
    </location>
</feature>
<feature type="compositionally biased region" description="Basic residues" evidence="1">
    <location>
        <begin position="44"/>
        <end position="58"/>
    </location>
</feature>
<dbReference type="AlphaFoldDB" id="A0A1R1YQ22"/>
<dbReference type="EMBL" id="LSSM01000417">
    <property type="protein sequence ID" value="OMJ28983.1"/>
    <property type="molecule type" value="Genomic_DNA"/>
</dbReference>